<sequence>MDTARIGPPTDWWADRLQLGGTTDWGCFRPVTARNLLVTVDLTVAACCFSTRVHRDVSSLHAGRRNISPREEKERGD</sequence>
<feature type="compositionally biased region" description="Basic and acidic residues" evidence="1">
    <location>
        <begin position="68"/>
        <end position="77"/>
    </location>
</feature>
<gene>
    <name evidence="2" type="ORF">B296_00020352</name>
</gene>
<evidence type="ECO:0000313" key="3">
    <source>
        <dbReference type="Proteomes" id="UP000287651"/>
    </source>
</evidence>
<reference evidence="2 3" key="1">
    <citation type="journal article" date="2014" name="Agronomy (Basel)">
        <title>A Draft Genome Sequence for Ensete ventricosum, the Drought-Tolerant Tree Against Hunger.</title>
        <authorList>
            <person name="Harrison J."/>
            <person name="Moore K.A."/>
            <person name="Paszkiewicz K."/>
            <person name="Jones T."/>
            <person name="Grant M."/>
            <person name="Ambacheew D."/>
            <person name="Muzemil S."/>
            <person name="Studholme D.J."/>
        </authorList>
    </citation>
    <scope>NUCLEOTIDE SEQUENCE [LARGE SCALE GENOMIC DNA]</scope>
</reference>
<organism evidence="2 3">
    <name type="scientific">Ensete ventricosum</name>
    <name type="common">Abyssinian banana</name>
    <name type="synonym">Musa ensete</name>
    <dbReference type="NCBI Taxonomy" id="4639"/>
    <lineage>
        <taxon>Eukaryota</taxon>
        <taxon>Viridiplantae</taxon>
        <taxon>Streptophyta</taxon>
        <taxon>Embryophyta</taxon>
        <taxon>Tracheophyta</taxon>
        <taxon>Spermatophyta</taxon>
        <taxon>Magnoliopsida</taxon>
        <taxon>Liliopsida</taxon>
        <taxon>Zingiberales</taxon>
        <taxon>Musaceae</taxon>
        <taxon>Ensete</taxon>
    </lineage>
</organism>
<dbReference type="AlphaFoldDB" id="A0A427A0Y6"/>
<evidence type="ECO:0000256" key="1">
    <source>
        <dbReference type="SAM" id="MobiDB-lite"/>
    </source>
</evidence>
<feature type="non-terminal residue" evidence="2">
    <location>
        <position position="77"/>
    </location>
</feature>
<dbReference type="Proteomes" id="UP000287651">
    <property type="component" value="Unassembled WGS sequence"/>
</dbReference>
<protein>
    <submittedName>
        <fullName evidence="2">Uncharacterized protein</fullName>
    </submittedName>
</protein>
<feature type="region of interest" description="Disordered" evidence="1">
    <location>
        <begin position="56"/>
        <end position="77"/>
    </location>
</feature>
<name>A0A427A0Y6_ENSVE</name>
<evidence type="ECO:0000313" key="2">
    <source>
        <dbReference type="EMBL" id="RRT69917.1"/>
    </source>
</evidence>
<comment type="caution">
    <text evidence="2">The sequence shown here is derived from an EMBL/GenBank/DDBJ whole genome shotgun (WGS) entry which is preliminary data.</text>
</comment>
<dbReference type="EMBL" id="AMZH03004187">
    <property type="protein sequence ID" value="RRT69917.1"/>
    <property type="molecule type" value="Genomic_DNA"/>
</dbReference>
<proteinExistence type="predicted"/>
<accession>A0A427A0Y6</accession>